<evidence type="ECO:0000256" key="1">
    <source>
        <dbReference type="ARBA" id="ARBA00022490"/>
    </source>
</evidence>
<dbReference type="NCBIfam" id="TIGR00281">
    <property type="entry name" value="SMC-Scp complex subunit ScpB"/>
    <property type="match status" value="1"/>
</dbReference>
<dbReference type="OrthoDB" id="9806226at2"/>
<dbReference type="PANTHER" id="PTHR34298">
    <property type="entry name" value="SEGREGATION AND CONDENSATION PROTEIN B"/>
    <property type="match status" value="1"/>
</dbReference>
<organism evidence="6 7">
    <name type="scientific">Parenemella sanctibonifatiensis</name>
    <dbReference type="NCBI Taxonomy" id="2016505"/>
    <lineage>
        <taxon>Bacteria</taxon>
        <taxon>Bacillati</taxon>
        <taxon>Actinomycetota</taxon>
        <taxon>Actinomycetes</taxon>
        <taxon>Propionibacteriales</taxon>
        <taxon>Propionibacteriaceae</taxon>
        <taxon>Parenemella</taxon>
    </lineage>
</organism>
<accession>A0A255EJ85</accession>
<feature type="region of interest" description="Disordered" evidence="5">
    <location>
        <begin position="182"/>
        <end position="205"/>
    </location>
</feature>
<comment type="caution">
    <text evidence="6">The sequence shown here is derived from an EMBL/GenBank/DDBJ whole genome shotgun (WGS) entry which is preliminary data.</text>
</comment>
<dbReference type="InterPro" id="IPR036388">
    <property type="entry name" value="WH-like_DNA-bd_sf"/>
</dbReference>
<dbReference type="InterPro" id="IPR036390">
    <property type="entry name" value="WH_DNA-bd_sf"/>
</dbReference>
<evidence type="ECO:0000256" key="5">
    <source>
        <dbReference type="SAM" id="MobiDB-lite"/>
    </source>
</evidence>
<dbReference type="GO" id="GO:0051304">
    <property type="term" value="P:chromosome separation"/>
    <property type="evidence" value="ECO:0007669"/>
    <property type="project" value="InterPro"/>
</dbReference>
<gene>
    <name evidence="6" type="primary">scpB</name>
    <name evidence="6" type="ORF">CGZ91_07615</name>
</gene>
<sequence length="205" mass="21874">MAESEHSRLLEALLLMATEPVATATLAAQVDLTEEQTEAELVAIAEFYRVQQRGFELRRAGAGWRFATCADLADAIAEAVVLGQPAKLSQAALETLAVVAYLQPVTRGRISAIRGVSVDAVVRTLVARGLIAEAQPDSDAGQAARFVTTDYFTERMGITSLDDLPDLAPYLPDASVLEAELTQTGLAEAAPSTNTTEEDDEPQAR</sequence>
<keyword evidence="4" id="KW-0131">Cell cycle</keyword>
<feature type="compositionally biased region" description="Polar residues" evidence="5">
    <location>
        <begin position="182"/>
        <end position="195"/>
    </location>
</feature>
<dbReference type="RefSeq" id="WP_094453892.1">
    <property type="nucleotide sequence ID" value="NZ_NMVJ01000006.1"/>
</dbReference>
<dbReference type="Pfam" id="PF04079">
    <property type="entry name" value="SMC_ScpB"/>
    <property type="match status" value="1"/>
</dbReference>
<evidence type="ECO:0000256" key="2">
    <source>
        <dbReference type="ARBA" id="ARBA00022618"/>
    </source>
</evidence>
<evidence type="ECO:0000256" key="3">
    <source>
        <dbReference type="ARBA" id="ARBA00022829"/>
    </source>
</evidence>
<dbReference type="Gene3D" id="1.10.10.10">
    <property type="entry name" value="Winged helix-like DNA-binding domain superfamily/Winged helix DNA-binding domain"/>
    <property type="match status" value="2"/>
</dbReference>
<reference evidence="6 7" key="1">
    <citation type="submission" date="2017-07" db="EMBL/GenBank/DDBJ databases">
        <title>Draft whole genome sequences of clinical Proprionibacteriaceae strains.</title>
        <authorList>
            <person name="Bernier A.-M."/>
            <person name="Bernard K."/>
            <person name="Domingo M.-C."/>
        </authorList>
    </citation>
    <scope>NUCLEOTIDE SEQUENCE [LARGE SCALE GENOMIC DNA]</scope>
    <source>
        <strain evidence="6 7">NML 150081</strain>
    </source>
</reference>
<evidence type="ECO:0000313" key="6">
    <source>
        <dbReference type="EMBL" id="OYN91300.1"/>
    </source>
</evidence>
<dbReference type="PANTHER" id="PTHR34298:SF2">
    <property type="entry name" value="SEGREGATION AND CONDENSATION PROTEIN B"/>
    <property type="match status" value="1"/>
</dbReference>
<keyword evidence="2" id="KW-0132">Cell division</keyword>
<dbReference type="InterPro" id="IPR005234">
    <property type="entry name" value="ScpB_csome_segregation"/>
</dbReference>
<keyword evidence="1" id="KW-0963">Cytoplasm</keyword>
<dbReference type="Proteomes" id="UP000216300">
    <property type="component" value="Unassembled WGS sequence"/>
</dbReference>
<dbReference type="GO" id="GO:0051301">
    <property type="term" value="P:cell division"/>
    <property type="evidence" value="ECO:0007669"/>
    <property type="project" value="UniProtKB-KW"/>
</dbReference>
<dbReference type="EMBL" id="NMVJ01000006">
    <property type="protein sequence ID" value="OYN91300.1"/>
    <property type="molecule type" value="Genomic_DNA"/>
</dbReference>
<protein>
    <submittedName>
        <fullName evidence="6">SMC-Scp complex subunit ScpB</fullName>
    </submittedName>
</protein>
<feature type="compositionally biased region" description="Acidic residues" evidence="5">
    <location>
        <begin position="196"/>
        <end position="205"/>
    </location>
</feature>
<keyword evidence="3" id="KW-0159">Chromosome partition</keyword>
<evidence type="ECO:0000256" key="4">
    <source>
        <dbReference type="ARBA" id="ARBA00023306"/>
    </source>
</evidence>
<dbReference type="SUPFAM" id="SSF46785">
    <property type="entry name" value="Winged helix' DNA-binding domain"/>
    <property type="match status" value="2"/>
</dbReference>
<keyword evidence="7" id="KW-1185">Reference proteome</keyword>
<dbReference type="PIRSF" id="PIRSF019345">
    <property type="entry name" value="ScpB"/>
    <property type="match status" value="1"/>
</dbReference>
<dbReference type="AlphaFoldDB" id="A0A255EJ85"/>
<proteinExistence type="predicted"/>
<name>A0A255EJ85_9ACTN</name>
<evidence type="ECO:0000313" key="7">
    <source>
        <dbReference type="Proteomes" id="UP000216300"/>
    </source>
</evidence>